<comment type="caution">
    <text evidence="2">The sequence shown here is derived from an EMBL/GenBank/DDBJ whole genome shotgun (WGS) entry which is preliminary data.</text>
</comment>
<evidence type="ECO:0000256" key="1">
    <source>
        <dbReference type="SAM" id="MobiDB-lite"/>
    </source>
</evidence>
<dbReference type="Proteomes" id="UP000050525">
    <property type="component" value="Unassembled WGS sequence"/>
</dbReference>
<evidence type="ECO:0000313" key="2">
    <source>
        <dbReference type="EMBL" id="KYO36915.1"/>
    </source>
</evidence>
<dbReference type="AlphaFoldDB" id="A0A151NK89"/>
<feature type="region of interest" description="Disordered" evidence="1">
    <location>
        <begin position="39"/>
        <end position="60"/>
    </location>
</feature>
<gene>
    <name evidence="2" type="ORF">Y1Q_0020925</name>
</gene>
<reference evidence="2 3" key="1">
    <citation type="journal article" date="2012" name="Genome Biol.">
        <title>Sequencing three crocodilian genomes to illuminate the evolution of archosaurs and amniotes.</title>
        <authorList>
            <person name="St John J.A."/>
            <person name="Braun E.L."/>
            <person name="Isberg S.R."/>
            <person name="Miles L.G."/>
            <person name="Chong A.Y."/>
            <person name="Gongora J."/>
            <person name="Dalzell P."/>
            <person name="Moran C."/>
            <person name="Bed'hom B."/>
            <person name="Abzhanov A."/>
            <person name="Burgess S.C."/>
            <person name="Cooksey A.M."/>
            <person name="Castoe T.A."/>
            <person name="Crawford N.G."/>
            <person name="Densmore L.D."/>
            <person name="Drew J.C."/>
            <person name="Edwards S.V."/>
            <person name="Faircloth B.C."/>
            <person name="Fujita M.K."/>
            <person name="Greenwold M.J."/>
            <person name="Hoffmann F.G."/>
            <person name="Howard J.M."/>
            <person name="Iguchi T."/>
            <person name="Janes D.E."/>
            <person name="Khan S.Y."/>
            <person name="Kohno S."/>
            <person name="de Koning A.J."/>
            <person name="Lance S.L."/>
            <person name="McCarthy F.M."/>
            <person name="McCormack J.E."/>
            <person name="Merchant M.E."/>
            <person name="Peterson D.G."/>
            <person name="Pollock D.D."/>
            <person name="Pourmand N."/>
            <person name="Raney B.J."/>
            <person name="Roessler K.A."/>
            <person name="Sanford J.R."/>
            <person name="Sawyer R.H."/>
            <person name="Schmidt C.J."/>
            <person name="Triplett E.W."/>
            <person name="Tuberville T.D."/>
            <person name="Venegas-Anaya M."/>
            <person name="Howard J.T."/>
            <person name="Jarvis E.D."/>
            <person name="Guillette L.J.Jr."/>
            <person name="Glenn T.C."/>
            <person name="Green R.E."/>
            <person name="Ray D.A."/>
        </authorList>
    </citation>
    <scope>NUCLEOTIDE SEQUENCE [LARGE SCALE GENOMIC DNA]</scope>
    <source>
        <strain evidence="2">KSC_2009_1</strain>
    </source>
</reference>
<sequence length="66" mass="7208">MHLTVRTGANRREHWKPGVAFIPGGRQCVALKRGNPSDMDMGNIGNNSLHQSETSSPGFASLYIKI</sequence>
<organism evidence="2 3">
    <name type="scientific">Alligator mississippiensis</name>
    <name type="common">American alligator</name>
    <dbReference type="NCBI Taxonomy" id="8496"/>
    <lineage>
        <taxon>Eukaryota</taxon>
        <taxon>Metazoa</taxon>
        <taxon>Chordata</taxon>
        <taxon>Craniata</taxon>
        <taxon>Vertebrata</taxon>
        <taxon>Euteleostomi</taxon>
        <taxon>Archelosauria</taxon>
        <taxon>Archosauria</taxon>
        <taxon>Crocodylia</taxon>
        <taxon>Alligatoridae</taxon>
        <taxon>Alligatorinae</taxon>
        <taxon>Alligator</taxon>
    </lineage>
</organism>
<feature type="compositionally biased region" description="Polar residues" evidence="1">
    <location>
        <begin position="44"/>
        <end position="58"/>
    </location>
</feature>
<proteinExistence type="predicted"/>
<evidence type="ECO:0000313" key="3">
    <source>
        <dbReference type="Proteomes" id="UP000050525"/>
    </source>
</evidence>
<accession>A0A151NK89</accession>
<name>A0A151NK89_ALLMI</name>
<protein>
    <submittedName>
        <fullName evidence="2">Uncharacterized protein</fullName>
    </submittedName>
</protein>
<dbReference type="EMBL" id="AKHW03002907">
    <property type="protein sequence ID" value="KYO36915.1"/>
    <property type="molecule type" value="Genomic_DNA"/>
</dbReference>
<keyword evidence="3" id="KW-1185">Reference proteome</keyword>